<gene>
    <name evidence="1" type="ORF">Fcan01_11531</name>
</gene>
<dbReference type="EMBL" id="LNIX01000005">
    <property type="protein sequence ID" value="OXA54003.1"/>
    <property type="molecule type" value="Genomic_DNA"/>
</dbReference>
<comment type="caution">
    <text evidence="1">The sequence shown here is derived from an EMBL/GenBank/DDBJ whole genome shotgun (WGS) entry which is preliminary data.</text>
</comment>
<dbReference type="AlphaFoldDB" id="A0A226E8W9"/>
<reference evidence="1 2" key="1">
    <citation type="submission" date="2015-12" db="EMBL/GenBank/DDBJ databases">
        <title>The genome of Folsomia candida.</title>
        <authorList>
            <person name="Faddeeva A."/>
            <person name="Derks M.F."/>
            <person name="Anvar Y."/>
            <person name="Smit S."/>
            <person name="Van Straalen N."/>
            <person name="Roelofs D."/>
        </authorList>
    </citation>
    <scope>NUCLEOTIDE SEQUENCE [LARGE SCALE GENOMIC DNA]</scope>
    <source>
        <strain evidence="1 2">VU population</strain>
        <tissue evidence="1">Whole body</tissue>
    </source>
</reference>
<evidence type="ECO:0000313" key="1">
    <source>
        <dbReference type="EMBL" id="OXA54003.1"/>
    </source>
</evidence>
<dbReference type="OrthoDB" id="64893at2759"/>
<keyword evidence="2" id="KW-1185">Reference proteome</keyword>
<proteinExistence type="predicted"/>
<accession>A0A226E8W9</accession>
<sequence>MLMLWMMGMQMRMVGGRCDGESRRGTSGFAVTDPNVNACGLCGDPITQAMPRQHEIGGAHECGLIVRNYTVGQTIDVKIYWQAVHGGWHEFRLCDYSWKGYESETCFREGQLRFAKGDARVWNNGTGDVPLRHFKYSFPQA</sequence>
<name>A0A226E8W9_FOLCA</name>
<evidence type="ECO:0000313" key="2">
    <source>
        <dbReference type="Proteomes" id="UP000198287"/>
    </source>
</evidence>
<organism evidence="1 2">
    <name type="scientific">Folsomia candida</name>
    <name type="common">Springtail</name>
    <dbReference type="NCBI Taxonomy" id="158441"/>
    <lineage>
        <taxon>Eukaryota</taxon>
        <taxon>Metazoa</taxon>
        <taxon>Ecdysozoa</taxon>
        <taxon>Arthropoda</taxon>
        <taxon>Hexapoda</taxon>
        <taxon>Collembola</taxon>
        <taxon>Entomobryomorpha</taxon>
        <taxon>Isotomoidea</taxon>
        <taxon>Isotomidae</taxon>
        <taxon>Proisotominae</taxon>
        <taxon>Folsomia</taxon>
    </lineage>
</organism>
<dbReference type="Proteomes" id="UP000198287">
    <property type="component" value="Unassembled WGS sequence"/>
</dbReference>
<protein>
    <submittedName>
        <fullName evidence="1">Uncharacterized protein</fullName>
    </submittedName>
</protein>